<name>A0A0A9GVY7_ARUDO</name>
<dbReference type="EMBL" id="GBRH01168751">
    <property type="protein sequence ID" value="JAE29145.1"/>
    <property type="molecule type" value="Transcribed_RNA"/>
</dbReference>
<accession>A0A0A9GVY7</accession>
<sequence>MSSIPGYLHKYLHKKRTVKL</sequence>
<evidence type="ECO:0000313" key="1">
    <source>
        <dbReference type="EMBL" id="JAE29145.1"/>
    </source>
</evidence>
<proteinExistence type="predicted"/>
<protein>
    <submittedName>
        <fullName evidence="1">Uncharacterized protein</fullName>
    </submittedName>
</protein>
<organism evidence="1">
    <name type="scientific">Arundo donax</name>
    <name type="common">Giant reed</name>
    <name type="synonym">Donax arundinaceus</name>
    <dbReference type="NCBI Taxonomy" id="35708"/>
    <lineage>
        <taxon>Eukaryota</taxon>
        <taxon>Viridiplantae</taxon>
        <taxon>Streptophyta</taxon>
        <taxon>Embryophyta</taxon>
        <taxon>Tracheophyta</taxon>
        <taxon>Spermatophyta</taxon>
        <taxon>Magnoliopsida</taxon>
        <taxon>Liliopsida</taxon>
        <taxon>Poales</taxon>
        <taxon>Poaceae</taxon>
        <taxon>PACMAD clade</taxon>
        <taxon>Arundinoideae</taxon>
        <taxon>Arundineae</taxon>
        <taxon>Arundo</taxon>
    </lineage>
</organism>
<reference evidence="1" key="2">
    <citation type="journal article" date="2015" name="Data Brief">
        <title>Shoot transcriptome of the giant reed, Arundo donax.</title>
        <authorList>
            <person name="Barrero R.A."/>
            <person name="Guerrero F.D."/>
            <person name="Moolhuijzen P."/>
            <person name="Goolsby J.A."/>
            <person name="Tidwell J."/>
            <person name="Bellgard S.E."/>
            <person name="Bellgard M.I."/>
        </authorList>
    </citation>
    <scope>NUCLEOTIDE SEQUENCE</scope>
    <source>
        <tissue evidence="1">Shoot tissue taken approximately 20 cm above the soil surface</tissue>
    </source>
</reference>
<reference evidence="1" key="1">
    <citation type="submission" date="2014-09" db="EMBL/GenBank/DDBJ databases">
        <authorList>
            <person name="Magalhaes I.L.F."/>
            <person name="Oliveira U."/>
            <person name="Santos F.R."/>
            <person name="Vidigal T.H.D.A."/>
            <person name="Brescovit A.D."/>
            <person name="Santos A.J."/>
        </authorList>
    </citation>
    <scope>NUCLEOTIDE SEQUENCE</scope>
    <source>
        <tissue evidence="1">Shoot tissue taken approximately 20 cm above the soil surface</tissue>
    </source>
</reference>
<dbReference type="AlphaFoldDB" id="A0A0A9GVY7"/>